<sequence length="78" mass="8263">MPDVYDAPIADAQFATFCGGNLGGEHETCLSVAEIPGMTGTFVVHDTKPEGAGQELRATAQELDAFALGWVRERGLQP</sequence>
<dbReference type="AlphaFoldDB" id="A0A4U0MLA5"/>
<organism evidence="1 2">
    <name type="scientific">Streptomyces piniterrae</name>
    <dbReference type="NCBI Taxonomy" id="2571125"/>
    <lineage>
        <taxon>Bacteria</taxon>
        <taxon>Bacillati</taxon>
        <taxon>Actinomycetota</taxon>
        <taxon>Actinomycetes</taxon>
        <taxon>Kitasatosporales</taxon>
        <taxon>Streptomycetaceae</taxon>
        <taxon>Streptomyces</taxon>
    </lineage>
</organism>
<comment type="caution">
    <text evidence="1">The sequence shown here is derived from an EMBL/GenBank/DDBJ whole genome shotgun (WGS) entry which is preliminary data.</text>
</comment>
<name>A0A4U0MLA5_9ACTN</name>
<dbReference type="OrthoDB" id="3388456at2"/>
<dbReference type="EMBL" id="SUMB01000020">
    <property type="protein sequence ID" value="TJZ41460.1"/>
    <property type="molecule type" value="Genomic_DNA"/>
</dbReference>
<evidence type="ECO:0000313" key="2">
    <source>
        <dbReference type="Proteomes" id="UP000308697"/>
    </source>
</evidence>
<keyword evidence="2" id="KW-1185">Reference proteome</keyword>
<dbReference type="Proteomes" id="UP000308697">
    <property type="component" value="Unassembled WGS sequence"/>
</dbReference>
<protein>
    <submittedName>
        <fullName evidence="1">DUF397 domain-containing protein</fullName>
    </submittedName>
</protein>
<reference evidence="1 2" key="1">
    <citation type="submission" date="2019-04" db="EMBL/GenBank/DDBJ databases">
        <title>Streptomyces piniterrae sp. nov., a heliquinomycin-producing actinomycete isolated from rhizosphere soil of Pinus yunnanensis.</title>
        <authorList>
            <person name="Zhuang X."/>
            <person name="Zhao J."/>
        </authorList>
    </citation>
    <scope>NUCLEOTIDE SEQUENCE [LARGE SCALE GENOMIC DNA]</scope>
    <source>
        <strain evidence="2">jys28</strain>
    </source>
</reference>
<dbReference type="RefSeq" id="WP_136744846.1">
    <property type="nucleotide sequence ID" value="NZ_SUMB01000020.1"/>
</dbReference>
<gene>
    <name evidence="1" type="ORF">FCH28_37150</name>
</gene>
<proteinExistence type="predicted"/>
<accession>A0A4U0MLA5</accession>
<evidence type="ECO:0000313" key="1">
    <source>
        <dbReference type="EMBL" id="TJZ41460.1"/>
    </source>
</evidence>